<sequence>MPNMSQYLKEDFPKNISINVGASYSFKNYEKIKEWCKLEVEFYTSIGENNIGSIFNQVITNPLSIRFNQNRNVEISWDDFSKELKEFISSTYKRQGFIASRSKEGKFLERLNKTNPKIVPGALLYFQQKTQPRSGAQINQDTQRNGQFAAYLFDNNIEPDFEEEKRKYEDFYSEIIAQKDKLLEELKNAKDENNSINKELNNLKTAIAKKFDEEFDRHKIKMEEAEKFYKSELAVKEAVTYWTQKAKNHRIYSIVFGITSGLVMITTFISIICFGKYIIGLNLDAPDGVGKKLLTQSGALQIWVYAVFLGALTLIVWIIRLLVKIFLSNLHLLSDAKERETMIMTYLAFEREEQVLSKEDKDLILPSIFRVSSNGIIKEDSSPNPIMNIVTKNIGE</sequence>
<evidence type="ECO:0000313" key="5">
    <source>
        <dbReference type="Proteomes" id="UP000653730"/>
    </source>
</evidence>
<keyword evidence="5" id="KW-1185">Reference proteome</keyword>
<evidence type="ECO:0000259" key="3">
    <source>
        <dbReference type="Pfam" id="PF19658"/>
    </source>
</evidence>
<keyword evidence="1" id="KW-0175">Coiled coil</keyword>
<accession>A0A926Q3S2</accession>
<keyword evidence="2" id="KW-1133">Transmembrane helix</keyword>
<dbReference type="Proteomes" id="UP000653730">
    <property type="component" value="Unassembled WGS sequence"/>
</dbReference>
<evidence type="ECO:0000256" key="1">
    <source>
        <dbReference type="SAM" id="Coils"/>
    </source>
</evidence>
<organism evidence="4 5">
    <name type="scientific">Sinomicrobium weinanense</name>
    <dbReference type="NCBI Taxonomy" id="2842200"/>
    <lineage>
        <taxon>Bacteria</taxon>
        <taxon>Pseudomonadati</taxon>
        <taxon>Bacteroidota</taxon>
        <taxon>Flavobacteriia</taxon>
        <taxon>Flavobacteriales</taxon>
        <taxon>Flavobacteriaceae</taxon>
        <taxon>Sinomicrobium</taxon>
    </lineage>
</organism>
<feature type="coiled-coil region" evidence="1">
    <location>
        <begin position="172"/>
        <end position="206"/>
    </location>
</feature>
<proteinExistence type="predicted"/>
<protein>
    <recommendedName>
        <fullName evidence="3">DUF6161 domain-containing protein</fullName>
    </recommendedName>
</protein>
<keyword evidence="2" id="KW-0472">Membrane</keyword>
<dbReference type="AlphaFoldDB" id="A0A926Q3S2"/>
<dbReference type="RefSeq" id="WP_187966987.1">
    <property type="nucleotide sequence ID" value="NZ_JACVDC010000076.1"/>
</dbReference>
<reference evidence="4 5" key="1">
    <citation type="submission" date="2020-09" db="EMBL/GenBank/DDBJ databases">
        <title>Sinomicrobium weinanense sp. nov., a halophilic bacteria isolated from saline-alkali soil.</title>
        <authorList>
            <person name="Wu P."/>
            <person name="Ren H."/>
            <person name="Mei Y."/>
            <person name="Liang Y."/>
            <person name="Chen Z."/>
        </authorList>
    </citation>
    <scope>NUCLEOTIDE SEQUENCE [LARGE SCALE GENOMIC DNA]</scope>
    <source>
        <strain evidence="4 5">FJxs</strain>
    </source>
</reference>
<feature type="transmembrane region" description="Helical" evidence="2">
    <location>
        <begin position="251"/>
        <end position="279"/>
    </location>
</feature>
<dbReference type="EMBL" id="JACVDC010000076">
    <property type="protein sequence ID" value="MBC9797858.1"/>
    <property type="molecule type" value="Genomic_DNA"/>
</dbReference>
<evidence type="ECO:0000256" key="2">
    <source>
        <dbReference type="SAM" id="Phobius"/>
    </source>
</evidence>
<comment type="caution">
    <text evidence="4">The sequence shown here is derived from an EMBL/GenBank/DDBJ whole genome shotgun (WGS) entry which is preliminary data.</text>
</comment>
<evidence type="ECO:0000313" key="4">
    <source>
        <dbReference type="EMBL" id="MBC9797858.1"/>
    </source>
</evidence>
<dbReference type="Pfam" id="PF19658">
    <property type="entry name" value="DUF6161"/>
    <property type="match status" value="1"/>
</dbReference>
<keyword evidence="2" id="KW-0812">Transmembrane</keyword>
<feature type="transmembrane region" description="Helical" evidence="2">
    <location>
        <begin position="299"/>
        <end position="323"/>
    </location>
</feature>
<dbReference type="InterPro" id="IPR046159">
    <property type="entry name" value="DUF6161"/>
</dbReference>
<gene>
    <name evidence="4" type="ORF">IBL28_17940</name>
</gene>
<feature type="domain" description="DUF6161" evidence="3">
    <location>
        <begin position="165"/>
        <end position="383"/>
    </location>
</feature>
<name>A0A926Q3S2_9FLAO</name>